<proteinExistence type="predicted"/>
<gene>
    <name evidence="1" type="ORF">FloV-SA2_00510</name>
</gene>
<protein>
    <submittedName>
        <fullName evidence="1">Uncharacterized protein</fullName>
    </submittedName>
</protein>
<evidence type="ECO:0000313" key="1">
    <source>
        <dbReference type="EMBL" id="XDO02328.1"/>
    </source>
</evidence>
<name>A0AB39JFX2_9VIRU</name>
<accession>A0AB39JFX2</accession>
<reference evidence="1" key="1">
    <citation type="submission" date="2024-03" db="EMBL/GenBank/DDBJ databases">
        <title>Eukaryotic viruses encode the ribosomal protein eL40.</title>
        <authorList>
            <person name="Thomy J."/>
            <person name="Schvarcz C.R."/>
            <person name="McBeain K.A."/>
            <person name="Edwards K.F."/>
            <person name="Steward G.F."/>
        </authorList>
    </citation>
    <scope>NUCLEOTIDE SEQUENCE</scope>
    <source>
        <strain evidence="1">FloV-SA2</strain>
    </source>
</reference>
<dbReference type="EMBL" id="PP542043">
    <property type="protein sequence ID" value="XDO02328.1"/>
    <property type="molecule type" value="Genomic_DNA"/>
</dbReference>
<organism evidence="1">
    <name type="scientific">Florenciella sp. virus SA2</name>
    <dbReference type="NCBI Taxonomy" id="3240092"/>
    <lineage>
        <taxon>Viruses</taxon>
    </lineage>
</organism>
<sequence length="248" mass="29853">MKYKITDNFNNHYNLEIGDIINLIKNNPEKVFFKIINQSNHKINSKLVLNTRFICHRINTIDKLINIDNQFGIELDVRDDHKSNKLILSHDPFVHGEYLEEYLKQYNHNTLILNIKSERVEIECLQLLKKYNIENFFFLDSSFPMIYLLYNKYNCSDSACRFSEFENINVFLDNKKMFSTLWIDCFTKFPLNNEIFDLIKNEHKKICIVSPELQKQPEKIQEYRDYIITNNIIPDMICTKYENIIKWI</sequence>